<evidence type="ECO:0000313" key="8">
    <source>
        <dbReference type="EMBL" id="MBD2254549.1"/>
    </source>
</evidence>
<evidence type="ECO:0000259" key="7">
    <source>
        <dbReference type="SMART" id="SM00736"/>
    </source>
</evidence>
<gene>
    <name evidence="8" type="ORF">H6G14_25225</name>
</gene>
<evidence type="ECO:0000256" key="3">
    <source>
        <dbReference type="ARBA" id="ARBA00022737"/>
    </source>
</evidence>
<dbReference type="InterPro" id="IPR001343">
    <property type="entry name" value="Hemolysn_Ca-bd"/>
</dbReference>
<dbReference type="Gene3D" id="2.60.120.380">
    <property type="match status" value="1"/>
</dbReference>
<keyword evidence="9" id="KW-1185">Reference proteome</keyword>
<evidence type="ECO:0000256" key="2">
    <source>
        <dbReference type="ARBA" id="ARBA00022656"/>
    </source>
</evidence>
<keyword evidence="3" id="KW-0677">Repeat</keyword>
<dbReference type="SMART" id="SM00736">
    <property type="entry name" value="CADG"/>
    <property type="match status" value="1"/>
</dbReference>
<dbReference type="InterPro" id="IPR025592">
    <property type="entry name" value="DUF4347"/>
</dbReference>
<dbReference type="Pfam" id="PF14252">
    <property type="entry name" value="DUF4347"/>
    <property type="match status" value="1"/>
</dbReference>
<dbReference type="NCBIfam" id="NF012211">
    <property type="entry name" value="tand_rpt_95"/>
    <property type="match status" value="2"/>
</dbReference>
<dbReference type="Gene3D" id="2.60.40.10">
    <property type="entry name" value="Immunoglobulins"/>
    <property type="match status" value="1"/>
</dbReference>
<evidence type="ECO:0000256" key="4">
    <source>
        <dbReference type="ARBA" id="ARBA00023026"/>
    </source>
</evidence>
<dbReference type="InterPro" id="IPR003995">
    <property type="entry name" value="RTX_toxin_determinant-A"/>
</dbReference>
<dbReference type="Pfam" id="PF00353">
    <property type="entry name" value="HemolysinCabind"/>
    <property type="match status" value="2"/>
</dbReference>
<dbReference type="PRINTS" id="PR00313">
    <property type="entry name" value="CABNDNGRPT"/>
</dbReference>
<name>A0ABR8BMM5_9NOSO</name>
<keyword evidence="5" id="KW-0472">Membrane</keyword>
<evidence type="ECO:0000256" key="5">
    <source>
        <dbReference type="ARBA" id="ARBA00023136"/>
    </source>
</evidence>
<keyword evidence="2" id="KW-0800">Toxin</keyword>
<sequence>MTNIAVMTSAVNSANTQELNSQLNSTVVFIDAGVADYEFLAAGVLPGVTVVILNREQNGITQITEFLKNQNYFTNVHIVSHGSPGCLYLGNSRLGLDNLESYASQLEHWFYHSLANREEKGNLLLYGCNVAAGDAGEEFIAKLQQLMGTEIAASKTLTGSAVLGGNWHLEVHSNTKLSPVFYLETLHNYSGIFAYINEVEANDSIATAQFLSPSSFTLDSDSNIQLLNGTNISTTYPHASINGTGNGTADFYSFTASAGQQFVFDIDNNDFDSRLILFDASGTELANNDDDTEVGNIGGTNPSFITYTFLTSGTYYIRVAHYTSNVVANGNNYTLHISYNNPNSPPVAQNDSFSTNEDTAITNGNLLSNNGGGADSDPNAGDTLSISAINGTSFTTSTTRSLTYGSLFVNGNGTFNYTPFVSTNSLAQGASVTETFTYTLRDSGGLTSNATVTVNITGVNDAPVTGNDTFSTNEDTNLNNVNLFSNDYDVDAGSSFTISAVNGTTFTGSTTQTLTYGTLTVNSNGTFSFDPGDSLAQGATQAQTFTYTIRDNNNATSNAATVTINITGVNDAPDAKDDNFTVNEDTGITNGNLFNNNGNGVDTDPDTGDTRIITAVNGFAGNLGTAINLTYGTVSVNSNGTFNYDPIDTLAQGESVTETFTYILRDGFGLTDTATVSLNITGQNDAPTISNTVSGQTVTDKTTINPFSGVSIADVDIIPTPQTLSVTVSLDDPTLGNLTNLGSFIDIGGGSYEFTGTATAATTAIRTLVFTPSENSFAANQIGTGTFTITVNDGIANPVSDSNTTIDISSVNDNPIATDDIFSTNETSPVTGNLVYLDNGNGLDSDVDINSVLGILKINGNSISYGLPITLPSGALLTILADASFTYNAGTGFASLAQGELGTEQFTYTLGDEANGTDTATVTINITGINDAPTVVNPIAIQRTSTVDPFSLNISSRFNDINIPKGDSLGFSSSNLPSGLSLNSSTGLISGQVNTGGIYNVTLTATDSYGANVSTNMGLVVRGVINATGSNDNISGTSAPDRISGFAGNDVLQGFGGDDEIFGGEGNDFIYGGDGIDYLTGDNGSDRIYGGNGDDFLYGGNSRDYLVGDAGRDYFDGGADSDYYYGSTDGLRDVFVIARGESGTSLTGDAIYYFEMGIDKIGLKGGLNFTDLSFVSSTGKTTIMDGTATIATIYGSGINWSSTDFITV</sequence>
<comment type="subcellular location">
    <subcellularLocation>
        <location evidence="1">Membrane</location>
    </subcellularLocation>
</comment>
<dbReference type="SUPFAM" id="SSF51120">
    <property type="entry name" value="beta-Roll"/>
    <property type="match status" value="1"/>
</dbReference>
<dbReference type="EMBL" id="JACJQL010000056">
    <property type="protein sequence ID" value="MBD2254549.1"/>
    <property type="molecule type" value="Genomic_DNA"/>
</dbReference>
<dbReference type="InterPro" id="IPR006644">
    <property type="entry name" value="Cadg"/>
</dbReference>
<dbReference type="SUPFAM" id="SSF89260">
    <property type="entry name" value="Collagen-binding domain"/>
    <property type="match status" value="1"/>
</dbReference>
<protein>
    <submittedName>
        <fullName evidence="8">DUF4347 domain-containing protein</fullName>
    </submittedName>
</protein>
<dbReference type="PRINTS" id="PR01488">
    <property type="entry name" value="RTXTOXINA"/>
</dbReference>
<proteinExistence type="predicted"/>
<dbReference type="Pfam" id="PF05345">
    <property type="entry name" value="He_PIG"/>
    <property type="match status" value="1"/>
</dbReference>
<dbReference type="PROSITE" id="PS00330">
    <property type="entry name" value="HEMOLYSIN_CALCIUM"/>
    <property type="match status" value="2"/>
</dbReference>
<dbReference type="RefSeq" id="WP_190570770.1">
    <property type="nucleotide sequence ID" value="NZ_JACJQL010000056.1"/>
</dbReference>
<organism evidence="8 9">
    <name type="scientific">Nostoc parmelioides FACHB-3921</name>
    <dbReference type="NCBI Taxonomy" id="2692909"/>
    <lineage>
        <taxon>Bacteria</taxon>
        <taxon>Bacillati</taxon>
        <taxon>Cyanobacteriota</taxon>
        <taxon>Cyanophyceae</taxon>
        <taxon>Nostocales</taxon>
        <taxon>Nostocaceae</taxon>
        <taxon>Nostoc</taxon>
    </lineage>
</organism>
<evidence type="ECO:0000256" key="6">
    <source>
        <dbReference type="SAM" id="MobiDB-lite"/>
    </source>
</evidence>
<dbReference type="Pfam" id="PF17803">
    <property type="entry name" value="Cadherin_4"/>
    <property type="match status" value="3"/>
</dbReference>
<dbReference type="InterPro" id="IPR011049">
    <property type="entry name" value="Serralysin-like_metalloprot_C"/>
</dbReference>
<dbReference type="InterPro" id="IPR007280">
    <property type="entry name" value="Peptidase_C_arc/bac"/>
</dbReference>
<dbReference type="Gene3D" id="2.150.10.10">
    <property type="entry name" value="Serralysin-like metalloprotease, C-terminal"/>
    <property type="match status" value="1"/>
</dbReference>
<evidence type="ECO:0000313" key="9">
    <source>
        <dbReference type="Proteomes" id="UP000621307"/>
    </source>
</evidence>
<dbReference type="InterPro" id="IPR015919">
    <property type="entry name" value="Cadherin-like_sf"/>
</dbReference>
<feature type="region of interest" description="Disordered" evidence="6">
    <location>
        <begin position="359"/>
        <end position="379"/>
    </location>
</feature>
<dbReference type="InterPro" id="IPR010221">
    <property type="entry name" value="VCBS_dom"/>
</dbReference>
<dbReference type="Pfam" id="PF04151">
    <property type="entry name" value="PPC"/>
    <property type="match status" value="1"/>
</dbReference>
<dbReference type="InterPro" id="IPR018511">
    <property type="entry name" value="Hemolysin-typ_Ca-bd_CS"/>
</dbReference>
<feature type="domain" description="Dystroglycan-type cadherin-like" evidence="7">
    <location>
        <begin position="934"/>
        <end position="1028"/>
    </location>
</feature>
<dbReference type="InterPro" id="IPR040853">
    <property type="entry name" value="RapA2_cadherin-like"/>
</dbReference>
<dbReference type="SUPFAM" id="SSF49313">
    <property type="entry name" value="Cadherin-like"/>
    <property type="match status" value="1"/>
</dbReference>
<reference evidence="8 9" key="1">
    <citation type="journal article" date="2020" name="ISME J.">
        <title>Comparative genomics reveals insights into cyanobacterial evolution and habitat adaptation.</title>
        <authorList>
            <person name="Chen M.Y."/>
            <person name="Teng W.K."/>
            <person name="Zhao L."/>
            <person name="Hu C.X."/>
            <person name="Zhou Y.K."/>
            <person name="Han B.P."/>
            <person name="Song L.R."/>
            <person name="Shu W.S."/>
        </authorList>
    </citation>
    <scope>NUCLEOTIDE SEQUENCE [LARGE SCALE GENOMIC DNA]</scope>
    <source>
        <strain evidence="8 9">FACHB-3921</strain>
    </source>
</reference>
<keyword evidence="4" id="KW-0843">Virulence</keyword>
<dbReference type="InterPro" id="IPR013783">
    <property type="entry name" value="Ig-like_fold"/>
</dbReference>
<comment type="caution">
    <text evidence="8">The sequence shown here is derived from an EMBL/GenBank/DDBJ whole genome shotgun (WGS) entry which is preliminary data.</text>
</comment>
<dbReference type="Pfam" id="PF17963">
    <property type="entry name" value="Big_9"/>
    <property type="match status" value="1"/>
</dbReference>
<evidence type="ECO:0000256" key="1">
    <source>
        <dbReference type="ARBA" id="ARBA00004370"/>
    </source>
</evidence>
<accession>A0ABR8BMM5</accession>
<dbReference type="Proteomes" id="UP000621307">
    <property type="component" value="Unassembled WGS sequence"/>
</dbReference>
<dbReference type="NCBIfam" id="TIGR01965">
    <property type="entry name" value="VCBS_repeat"/>
    <property type="match status" value="4"/>
</dbReference>